<dbReference type="EMBL" id="CATQJL010000112">
    <property type="protein sequence ID" value="CAJ0594430.1"/>
    <property type="molecule type" value="Genomic_DNA"/>
</dbReference>
<dbReference type="Proteomes" id="UP001176961">
    <property type="component" value="Unassembled WGS sequence"/>
</dbReference>
<keyword evidence="1" id="KW-0472">Membrane</keyword>
<gene>
    <name evidence="2" type="ORF">CYNAS_LOCUS6413</name>
</gene>
<evidence type="ECO:0000256" key="1">
    <source>
        <dbReference type="SAM" id="Phobius"/>
    </source>
</evidence>
<name>A0AA36GLT4_CYLNA</name>
<sequence>MSIRHPRAVPWMRYQSFRRGFVLLLLGRSAIQSAIIYMTQLWSYLSYASSPRIPLPYRSPDEGGRTAETLAYRVIKSCYQPWSPAKKLYHNRDIDSFPLHTSASKHCQHFYNFKISKRV</sequence>
<protein>
    <submittedName>
        <fullName evidence="2">Uncharacterized protein</fullName>
    </submittedName>
</protein>
<keyword evidence="1" id="KW-1133">Transmembrane helix</keyword>
<keyword evidence="3" id="KW-1185">Reference proteome</keyword>
<reference evidence="2" key="1">
    <citation type="submission" date="2023-07" db="EMBL/GenBank/DDBJ databases">
        <authorList>
            <consortium name="CYATHOMIX"/>
        </authorList>
    </citation>
    <scope>NUCLEOTIDE SEQUENCE</scope>
    <source>
        <strain evidence="2">N/A</strain>
    </source>
</reference>
<feature type="transmembrane region" description="Helical" evidence="1">
    <location>
        <begin position="21"/>
        <end position="45"/>
    </location>
</feature>
<proteinExistence type="predicted"/>
<dbReference type="AlphaFoldDB" id="A0AA36GLT4"/>
<keyword evidence="1" id="KW-0812">Transmembrane</keyword>
<evidence type="ECO:0000313" key="3">
    <source>
        <dbReference type="Proteomes" id="UP001176961"/>
    </source>
</evidence>
<organism evidence="2 3">
    <name type="scientific">Cylicocyclus nassatus</name>
    <name type="common">Nematode worm</name>
    <dbReference type="NCBI Taxonomy" id="53992"/>
    <lineage>
        <taxon>Eukaryota</taxon>
        <taxon>Metazoa</taxon>
        <taxon>Ecdysozoa</taxon>
        <taxon>Nematoda</taxon>
        <taxon>Chromadorea</taxon>
        <taxon>Rhabditida</taxon>
        <taxon>Rhabditina</taxon>
        <taxon>Rhabditomorpha</taxon>
        <taxon>Strongyloidea</taxon>
        <taxon>Strongylidae</taxon>
        <taxon>Cylicocyclus</taxon>
    </lineage>
</organism>
<evidence type="ECO:0000313" key="2">
    <source>
        <dbReference type="EMBL" id="CAJ0594430.1"/>
    </source>
</evidence>
<accession>A0AA36GLT4</accession>
<comment type="caution">
    <text evidence="2">The sequence shown here is derived from an EMBL/GenBank/DDBJ whole genome shotgun (WGS) entry which is preliminary data.</text>
</comment>